<evidence type="ECO:0000256" key="3">
    <source>
        <dbReference type="ARBA" id="ARBA00022448"/>
    </source>
</evidence>
<dbReference type="EMBL" id="VSRR010000874">
    <property type="protein sequence ID" value="MPC20461.1"/>
    <property type="molecule type" value="Genomic_DNA"/>
</dbReference>
<dbReference type="OrthoDB" id="6354857at2759"/>
<dbReference type="SUPFAM" id="SSF161070">
    <property type="entry name" value="SNF-like"/>
    <property type="match status" value="1"/>
</dbReference>
<keyword evidence="4 10" id="KW-0812">Transmembrane</keyword>
<feature type="binding site" evidence="8">
    <location>
        <position position="41"/>
    </location>
    <ligand>
        <name>Na(+)</name>
        <dbReference type="ChEBI" id="CHEBI:29101"/>
        <label>1</label>
    </ligand>
</feature>
<feature type="transmembrane region" description="Helical" evidence="10">
    <location>
        <begin position="35"/>
        <end position="57"/>
    </location>
</feature>
<dbReference type="PANTHER" id="PTHR11616:SF240">
    <property type="entry name" value="BLOATED TUBULES, ISOFORM B-RELATED"/>
    <property type="match status" value="1"/>
</dbReference>
<dbReference type="InterPro" id="IPR037272">
    <property type="entry name" value="SNS_sf"/>
</dbReference>
<gene>
    <name evidence="12" type="primary">Slc6a12_1</name>
    <name evidence="12" type="ORF">E2C01_013405</name>
</gene>
<evidence type="ECO:0000256" key="10">
    <source>
        <dbReference type="SAM" id="Phobius"/>
    </source>
</evidence>
<dbReference type="Pfam" id="PF00078">
    <property type="entry name" value="RVT_1"/>
    <property type="match status" value="1"/>
</dbReference>
<feature type="binding site" evidence="8">
    <location>
        <position position="48"/>
    </location>
    <ligand>
        <name>Na(+)</name>
        <dbReference type="ChEBI" id="CHEBI:29101"/>
        <label>1</label>
    </ligand>
</feature>
<organism evidence="12 13">
    <name type="scientific">Portunus trituberculatus</name>
    <name type="common">Swimming crab</name>
    <name type="synonym">Neptunus trituberculatus</name>
    <dbReference type="NCBI Taxonomy" id="210409"/>
    <lineage>
        <taxon>Eukaryota</taxon>
        <taxon>Metazoa</taxon>
        <taxon>Ecdysozoa</taxon>
        <taxon>Arthropoda</taxon>
        <taxon>Crustacea</taxon>
        <taxon>Multicrustacea</taxon>
        <taxon>Malacostraca</taxon>
        <taxon>Eumalacostraca</taxon>
        <taxon>Eucarida</taxon>
        <taxon>Decapoda</taxon>
        <taxon>Pleocyemata</taxon>
        <taxon>Brachyura</taxon>
        <taxon>Eubrachyura</taxon>
        <taxon>Portunoidea</taxon>
        <taxon>Portunidae</taxon>
        <taxon>Portuninae</taxon>
        <taxon>Portunus</taxon>
    </lineage>
</organism>
<keyword evidence="8" id="KW-0915">Sodium</keyword>
<evidence type="ECO:0000256" key="9">
    <source>
        <dbReference type="SAM" id="MobiDB-lite"/>
    </source>
</evidence>
<comment type="similarity">
    <text evidence="2">Belongs to the sodium:neurotransmitter symporter (SNF) (TC 2.A.22) family.</text>
</comment>
<dbReference type="GO" id="GO:0006865">
    <property type="term" value="P:amino acid transport"/>
    <property type="evidence" value="ECO:0007669"/>
    <property type="project" value="TreeGrafter"/>
</dbReference>
<keyword evidence="13" id="KW-1185">Reference proteome</keyword>
<feature type="binding site" evidence="8">
    <location>
        <position position="44"/>
    </location>
    <ligand>
        <name>Na(+)</name>
        <dbReference type="ChEBI" id="CHEBI:29101"/>
        <label>2</label>
    </ligand>
</feature>
<accession>A0A5B7DG60</accession>
<feature type="transmembrane region" description="Helical" evidence="10">
    <location>
        <begin position="165"/>
        <end position="182"/>
    </location>
</feature>
<dbReference type="InterPro" id="IPR000175">
    <property type="entry name" value="Na/ntran_symport"/>
</dbReference>
<evidence type="ECO:0000256" key="5">
    <source>
        <dbReference type="ARBA" id="ARBA00022847"/>
    </source>
</evidence>
<keyword evidence="6 10" id="KW-1133">Transmembrane helix</keyword>
<feature type="transmembrane region" description="Helical" evidence="10">
    <location>
        <begin position="138"/>
        <end position="159"/>
    </location>
</feature>
<sequence length="382" mass="43003">MDKKTNPSSSEEEKVMMKQDKDEEERGMWGNQCEFFLSCLGYAVGFGNVWRFPYLAYKNGGGLGWGMVIVSALVTIYYNVILAWALFYTFASFTSELPWTGCHNDFNTPDGKECGFFPRNRVLRVTGKTWKDMGGMQWELVGCLALAWLLVFACMVKGVKSSGKVVYFTALFPYVVLIILFGRAQLLTEHIINTADTLRRKYPASKLVIYGDFNRLDETFDLVDNTDGINKAISLGLPSHLTAWLADFLTGRRLAVRFQKHTSSYKQLTCAVSQGTKMDSLCFLILINEALSNTPHRWKYVDDCTVGAPIDNKNPDYAALQTALNNLQEWSVESRMTINHTKCMSAPHRQSPPPPQLSLGLHLLQVVRSTKLLGITVDDQLT</sequence>
<dbReference type="GO" id="GO:0015293">
    <property type="term" value="F:symporter activity"/>
    <property type="evidence" value="ECO:0007669"/>
    <property type="project" value="UniProtKB-KW"/>
</dbReference>
<evidence type="ECO:0000256" key="1">
    <source>
        <dbReference type="ARBA" id="ARBA00004141"/>
    </source>
</evidence>
<evidence type="ECO:0000256" key="2">
    <source>
        <dbReference type="ARBA" id="ARBA00006459"/>
    </source>
</evidence>
<dbReference type="PROSITE" id="PS50267">
    <property type="entry name" value="NA_NEUROTRAN_SYMP_3"/>
    <property type="match status" value="1"/>
</dbReference>
<feature type="binding site" evidence="8">
    <location>
        <position position="43"/>
    </location>
    <ligand>
        <name>Na(+)</name>
        <dbReference type="ChEBI" id="CHEBI:29101"/>
        <label>1</label>
    </ligand>
</feature>
<reference evidence="12 13" key="1">
    <citation type="submission" date="2019-05" db="EMBL/GenBank/DDBJ databases">
        <title>Another draft genome of Portunus trituberculatus and its Hox gene families provides insights of decapod evolution.</title>
        <authorList>
            <person name="Jeong J.-H."/>
            <person name="Song I."/>
            <person name="Kim S."/>
            <person name="Choi T."/>
            <person name="Kim D."/>
            <person name="Ryu S."/>
            <person name="Kim W."/>
        </authorList>
    </citation>
    <scope>NUCLEOTIDE SEQUENCE [LARGE SCALE GENOMIC DNA]</scope>
    <source>
        <tissue evidence="12">Muscle</tissue>
    </source>
</reference>
<feature type="transmembrane region" description="Helical" evidence="10">
    <location>
        <begin position="63"/>
        <end position="87"/>
    </location>
</feature>
<comment type="caution">
    <text evidence="12">The sequence shown here is derived from an EMBL/GenBank/DDBJ whole genome shotgun (WGS) entry which is preliminary data.</text>
</comment>
<keyword evidence="3" id="KW-0813">Transport</keyword>
<keyword evidence="8" id="KW-0479">Metal-binding</keyword>
<evidence type="ECO:0000259" key="11">
    <source>
        <dbReference type="Pfam" id="PF00078"/>
    </source>
</evidence>
<evidence type="ECO:0000256" key="4">
    <source>
        <dbReference type="ARBA" id="ARBA00022692"/>
    </source>
</evidence>
<protein>
    <submittedName>
        <fullName evidence="12">Sodium-and chloride-dependent betaine transporter</fullName>
    </submittedName>
</protein>
<feature type="domain" description="Reverse transcriptase" evidence="11">
    <location>
        <begin position="217"/>
        <end position="374"/>
    </location>
</feature>
<evidence type="ECO:0000313" key="13">
    <source>
        <dbReference type="Proteomes" id="UP000324222"/>
    </source>
</evidence>
<feature type="region of interest" description="Disordered" evidence="9">
    <location>
        <begin position="1"/>
        <end position="21"/>
    </location>
</feature>
<dbReference type="GO" id="GO:0005886">
    <property type="term" value="C:plasma membrane"/>
    <property type="evidence" value="ECO:0007669"/>
    <property type="project" value="TreeGrafter"/>
</dbReference>
<keyword evidence="5" id="KW-0769">Symport</keyword>
<dbReference type="GO" id="GO:0046872">
    <property type="term" value="F:metal ion binding"/>
    <property type="evidence" value="ECO:0007669"/>
    <property type="project" value="UniProtKB-KW"/>
</dbReference>
<evidence type="ECO:0000313" key="12">
    <source>
        <dbReference type="EMBL" id="MPC20461.1"/>
    </source>
</evidence>
<proteinExistence type="inferred from homology"/>
<dbReference type="Proteomes" id="UP000324222">
    <property type="component" value="Unassembled WGS sequence"/>
</dbReference>
<keyword evidence="7 10" id="KW-0472">Membrane</keyword>
<evidence type="ECO:0000256" key="8">
    <source>
        <dbReference type="PIRSR" id="PIRSR600175-1"/>
    </source>
</evidence>
<dbReference type="GO" id="GO:0035725">
    <property type="term" value="P:sodium ion transmembrane transport"/>
    <property type="evidence" value="ECO:0007669"/>
    <property type="project" value="TreeGrafter"/>
</dbReference>
<dbReference type="AlphaFoldDB" id="A0A5B7DG60"/>
<comment type="subcellular location">
    <subcellularLocation>
        <location evidence="1">Membrane</location>
        <topology evidence="1">Multi-pass membrane protein</topology>
    </subcellularLocation>
</comment>
<evidence type="ECO:0000256" key="6">
    <source>
        <dbReference type="ARBA" id="ARBA00022989"/>
    </source>
</evidence>
<evidence type="ECO:0000256" key="7">
    <source>
        <dbReference type="ARBA" id="ARBA00023136"/>
    </source>
</evidence>
<dbReference type="Pfam" id="PF00209">
    <property type="entry name" value="SNF"/>
    <property type="match status" value="1"/>
</dbReference>
<name>A0A5B7DG60_PORTR</name>
<dbReference type="InterPro" id="IPR000477">
    <property type="entry name" value="RT_dom"/>
</dbReference>
<dbReference type="PANTHER" id="PTHR11616">
    <property type="entry name" value="SODIUM/CHLORIDE DEPENDENT TRANSPORTER"/>
    <property type="match status" value="1"/>
</dbReference>